<dbReference type="PANTHER" id="PTHR37307">
    <property type="entry name" value="CELL DIVISION PROTEIN WHIA-RELATED"/>
    <property type="match status" value="1"/>
</dbReference>
<dbReference type="HAMAP" id="MF_01420">
    <property type="entry name" value="HTH_type_WhiA"/>
    <property type="match status" value="1"/>
</dbReference>
<evidence type="ECO:0000259" key="5">
    <source>
        <dbReference type="Pfam" id="PF02650"/>
    </source>
</evidence>
<dbReference type="GO" id="GO:0051301">
    <property type="term" value="P:cell division"/>
    <property type="evidence" value="ECO:0007669"/>
    <property type="project" value="UniProtKB-UniRule"/>
</dbReference>
<evidence type="ECO:0000256" key="2">
    <source>
        <dbReference type="ARBA" id="ARBA00023125"/>
    </source>
</evidence>
<feature type="domain" description="Sporulation regulator WhiA C-terminal" evidence="5">
    <location>
        <begin position="225"/>
        <end position="308"/>
    </location>
</feature>
<dbReference type="HOGENOM" id="CLU_053282_0_0_9"/>
<protein>
    <recommendedName>
        <fullName evidence="4">Probable cell division protein WhiA</fullName>
    </recommendedName>
</protein>
<evidence type="ECO:0000313" key="8">
    <source>
        <dbReference type="EMBL" id="ADL11868.1"/>
    </source>
</evidence>
<dbReference type="InterPro" id="IPR003802">
    <property type="entry name" value="Sporulation_regulator_WhiA"/>
</dbReference>
<dbReference type="KEGG" id="aar:Acear_0319"/>
<dbReference type="AlphaFoldDB" id="D9QU75"/>
<comment type="similarity">
    <text evidence="4">Belongs to the WhiA family.</text>
</comment>
<dbReference type="InterPro" id="IPR023054">
    <property type="entry name" value="Sporulation_regulator_WhiA_C"/>
</dbReference>
<sequence>MVMSFSDQVKNEAARIKVENKCCGWAQLAALIKVNGSLEIVRKRLALKMVSQHAAVARQTYQLLKERFNLLTKIMVRRNMYLNKDNYYIIKLPPQKGIKELLMNCGLIENDYRLNYRIKDSLVTNKCCKQAYLRGSFLGGGSVNNPESSYHLEIRVHKQDYAQQLAELAINSFGLDFGIRRKNSDSLLYLKNAEEIVKVLNIIGAHNSLLDFENTRVVKEVRNQVNRIVNCETANLNKTIEAAREQIGNIKLIEMIKGLDSLSPSLQEIAELRLENPYASFKELGELLEPTLSKSGVNHRLRRINKLADRLRDERNLSS</sequence>
<keyword evidence="2 4" id="KW-0238">DNA-binding</keyword>
<dbReference type="Proteomes" id="UP000001661">
    <property type="component" value="Chromosome"/>
</dbReference>
<gene>
    <name evidence="4" type="primary">whiA</name>
    <name evidence="8" type="ordered locus">Acear_0319</name>
</gene>
<dbReference type="InterPro" id="IPR018478">
    <property type="entry name" value="Sporu_reg_WhiA_N_dom"/>
</dbReference>
<dbReference type="SUPFAM" id="SSF55608">
    <property type="entry name" value="Homing endonucleases"/>
    <property type="match status" value="1"/>
</dbReference>
<accession>D9QU75</accession>
<feature type="domain" description="WhiA LAGLIDADG-like" evidence="7">
    <location>
        <begin position="130"/>
        <end position="222"/>
    </location>
</feature>
<evidence type="ECO:0000256" key="4">
    <source>
        <dbReference type="HAMAP-Rule" id="MF_01420"/>
    </source>
</evidence>
<evidence type="ECO:0000259" key="7">
    <source>
        <dbReference type="Pfam" id="PF14527"/>
    </source>
</evidence>
<dbReference type="Pfam" id="PF10298">
    <property type="entry name" value="WhiA_N"/>
    <property type="match status" value="1"/>
</dbReference>
<keyword evidence="1 4" id="KW-0132">Cell division</keyword>
<dbReference type="NCBIfam" id="TIGR00647">
    <property type="entry name" value="DNA_bind_WhiA"/>
    <property type="match status" value="1"/>
</dbReference>
<feature type="domain" description="Sporulation transcription regulator WhiA N-terminal" evidence="6">
    <location>
        <begin position="21"/>
        <end position="108"/>
    </location>
</feature>
<keyword evidence="3 4" id="KW-0131">Cell cycle</keyword>
<dbReference type="InterPro" id="IPR039518">
    <property type="entry name" value="WhiA_LAGLIDADG_dom"/>
</dbReference>
<dbReference type="STRING" id="574087.Acear_0319"/>
<keyword evidence="9" id="KW-1185">Reference proteome</keyword>
<dbReference type="Pfam" id="PF14527">
    <property type="entry name" value="LAGLIDADG_WhiA"/>
    <property type="match status" value="1"/>
</dbReference>
<comment type="function">
    <text evidence="4">Involved in cell division and chromosome segregation.</text>
</comment>
<evidence type="ECO:0000256" key="3">
    <source>
        <dbReference type="ARBA" id="ARBA00023306"/>
    </source>
</evidence>
<dbReference type="PANTHER" id="PTHR37307:SF1">
    <property type="entry name" value="CELL DIVISION PROTEIN WHIA-RELATED"/>
    <property type="match status" value="1"/>
</dbReference>
<evidence type="ECO:0000313" key="9">
    <source>
        <dbReference type="Proteomes" id="UP000001661"/>
    </source>
</evidence>
<organism evidence="8 9">
    <name type="scientific">Acetohalobium arabaticum (strain ATCC 49924 / DSM 5501 / Z-7288)</name>
    <dbReference type="NCBI Taxonomy" id="574087"/>
    <lineage>
        <taxon>Bacteria</taxon>
        <taxon>Bacillati</taxon>
        <taxon>Bacillota</taxon>
        <taxon>Clostridia</taxon>
        <taxon>Halanaerobiales</taxon>
        <taxon>Halobacteroidaceae</taxon>
        <taxon>Acetohalobium</taxon>
    </lineage>
</organism>
<dbReference type="GO" id="GO:0043937">
    <property type="term" value="P:regulation of sporulation"/>
    <property type="evidence" value="ECO:0007669"/>
    <property type="project" value="InterPro"/>
</dbReference>
<dbReference type="InterPro" id="IPR027434">
    <property type="entry name" value="Homing_endonucl"/>
</dbReference>
<reference evidence="8 9" key="1">
    <citation type="journal article" date="2010" name="Stand. Genomic Sci.">
        <title>Complete genome sequence of Acetohalobium arabaticum type strain (Z-7288).</title>
        <authorList>
            <person name="Sikorski J."/>
            <person name="Lapidus A."/>
            <person name="Chertkov O."/>
            <person name="Lucas S."/>
            <person name="Copeland A."/>
            <person name="Glavina Del Rio T."/>
            <person name="Nolan M."/>
            <person name="Tice H."/>
            <person name="Cheng J.F."/>
            <person name="Han C."/>
            <person name="Brambilla E."/>
            <person name="Pitluck S."/>
            <person name="Liolios K."/>
            <person name="Ivanova N."/>
            <person name="Mavromatis K."/>
            <person name="Mikhailova N."/>
            <person name="Pati A."/>
            <person name="Bruce D."/>
            <person name="Detter C."/>
            <person name="Tapia R."/>
            <person name="Goodwin L."/>
            <person name="Chen A."/>
            <person name="Palaniappan K."/>
            <person name="Land M."/>
            <person name="Hauser L."/>
            <person name="Chang Y.J."/>
            <person name="Jeffries C.D."/>
            <person name="Rohde M."/>
            <person name="Goker M."/>
            <person name="Spring S."/>
            <person name="Woyke T."/>
            <person name="Bristow J."/>
            <person name="Eisen J.A."/>
            <person name="Markowitz V."/>
            <person name="Hugenholtz P."/>
            <person name="Kyrpides N.C."/>
            <person name="Klenk H.P."/>
        </authorList>
    </citation>
    <scope>NUCLEOTIDE SEQUENCE [LARGE SCALE GENOMIC DNA]</scope>
    <source>
        <strain evidence="9">ATCC 49924 / DSM 5501 / Z-7288</strain>
    </source>
</reference>
<dbReference type="EMBL" id="CP002105">
    <property type="protein sequence ID" value="ADL11868.1"/>
    <property type="molecule type" value="Genomic_DNA"/>
</dbReference>
<name>D9QU75_ACEAZ</name>
<dbReference type="eggNOG" id="COG1481">
    <property type="taxonomic scope" value="Bacteria"/>
</dbReference>
<evidence type="ECO:0000256" key="1">
    <source>
        <dbReference type="ARBA" id="ARBA00022618"/>
    </source>
</evidence>
<dbReference type="Gene3D" id="3.10.28.10">
    <property type="entry name" value="Homing endonucleases"/>
    <property type="match status" value="1"/>
</dbReference>
<dbReference type="Pfam" id="PF02650">
    <property type="entry name" value="HTH_WhiA"/>
    <property type="match status" value="1"/>
</dbReference>
<dbReference type="GO" id="GO:0003677">
    <property type="term" value="F:DNA binding"/>
    <property type="evidence" value="ECO:0007669"/>
    <property type="project" value="UniProtKB-UniRule"/>
</dbReference>
<proteinExistence type="inferred from homology"/>
<evidence type="ECO:0000259" key="6">
    <source>
        <dbReference type="Pfam" id="PF10298"/>
    </source>
</evidence>